<feature type="transmembrane region" description="Helical" evidence="5">
    <location>
        <begin position="200"/>
        <end position="225"/>
    </location>
</feature>
<dbReference type="GO" id="GO:0016020">
    <property type="term" value="C:membrane"/>
    <property type="evidence" value="ECO:0007669"/>
    <property type="project" value="UniProtKB-SubCell"/>
</dbReference>
<evidence type="ECO:0000313" key="8">
    <source>
        <dbReference type="WBParaSite" id="HPBE_0001084101-mRNA-1"/>
    </source>
</evidence>
<dbReference type="PANTHER" id="PTHR46709:SF9">
    <property type="entry name" value="G-PROTEIN COUPLED RECEPTORS FAMILY 1 PROFILE DOMAIN-CONTAINING PROTEIN"/>
    <property type="match status" value="1"/>
</dbReference>
<protein>
    <submittedName>
        <fullName evidence="8">G_PROTEIN_RECEP_F1_2 domain-containing protein</fullName>
    </submittedName>
</protein>
<dbReference type="SUPFAM" id="SSF81321">
    <property type="entry name" value="Family A G protein-coupled receptor-like"/>
    <property type="match status" value="1"/>
</dbReference>
<comment type="subcellular location">
    <subcellularLocation>
        <location evidence="1">Membrane</location>
    </subcellularLocation>
</comment>
<feature type="domain" description="G-protein coupled receptors family 1 profile" evidence="6">
    <location>
        <begin position="42"/>
        <end position="335"/>
    </location>
</feature>
<dbReference type="PANTHER" id="PTHR46709">
    <property type="entry name" value="PROTEIN CBG23488-RELATED"/>
    <property type="match status" value="1"/>
</dbReference>
<keyword evidence="4 5" id="KW-0472">Membrane</keyword>
<keyword evidence="2 5" id="KW-0812">Transmembrane</keyword>
<name>A0A183FSD0_HELPZ</name>
<accession>A0A183FSD0</accession>
<evidence type="ECO:0000256" key="1">
    <source>
        <dbReference type="ARBA" id="ARBA00004370"/>
    </source>
</evidence>
<dbReference type="Proteomes" id="UP000050761">
    <property type="component" value="Unassembled WGS sequence"/>
</dbReference>
<dbReference type="WBParaSite" id="HPBE_0001084101-mRNA-1">
    <property type="protein sequence ID" value="HPBE_0001084101-mRNA-1"/>
    <property type="gene ID" value="HPBE_0001084101"/>
</dbReference>
<dbReference type="PROSITE" id="PS50262">
    <property type="entry name" value="G_PROTEIN_RECEP_F1_2"/>
    <property type="match status" value="1"/>
</dbReference>
<feature type="transmembrane region" description="Helical" evidence="5">
    <location>
        <begin position="61"/>
        <end position="81"/>
    </location>
</feature>
<organism evidence="7 8">
    <name type="scientific">Heligmosomoides polygyrus</name>
    <name type="common">Parasitic roundworm</name>
    <dbReference type="NCBI Taxonomy" id="6339"/>
    <lineage>
        <taxon>Eukaryota</taxon>
        <taxon>Metazoa</taxon>
        <taxon>Ecdysozoa</taxon>
        <taxon>Nematoda</taxon>
        <taxon>Chromadorea</taxon>
        <taxon>Rhabditida</taxon>
        <taxon>Rhabditina</taxon>
        <taxon>Rhabditomorpha</taxon>
        <taxon>Strongyloidea</taxon>
        <taxon>Heligmosomidae</taxon>
        <taxon>Heligmosomoides</taxon>
    </lineage>
</organism>
<dbReference type="InterPro" id="IPR000276">
    <property type="entry name" value="GPCR_Rhodpsn"/>
</dbReference>
<feature type="transmembrane region" description="Helical" evidence="5">
    <location>
        <begin position="101"/>
        <end position="125"/>
    </location>
</feature>
<feature type="transmembrane region" description="Helical" evidence="5">
    <location>
        <begin position="312"/>
        <end position="334"/>
    </location>
</feature>
<evidence type="ECO:0000256" key="5">
    <source>
        <dbReference type="SAM" id="Phobius"/>
    </source>
</evidence>
<dbReference type="PRINTS" id="PR00237">
    <property type="entry name" value="GPCRRHODOPSN"/>
</dbReference>
<dbReference type="InterPro" id="IPR017452">
    <property type="entry name" value="GPCR_Rhodpsn_7TM"/>
</dbReference>
<evidence type="ECO:0000259" key="6">
    <source>
        <dbReference type="PROSITE" id="PS50262"/>
    </source>
</evidence>
<feature type="transmembrane region" description="Helical" evidence="5">
    <location>
        <begin position="25"/>
        <end position="49"/>
    </location>
</feature>
<dbReference type="GO" id="GO:0004930">
    <property type="term" value="F:G protein-coupled receptor activity"/>
    <property type="evidence" value="ECO:0007669"/>
    <property type="project" value="InterPro"/>
</dbReference>
<evidence type="ECO:0000256" key="2">
    <source>
        <dbReference type="ARBA" id="ARBA00022692"/>
    </source>
</evidence>
<feature type="transmembrane region" description="Helical" evidence="5">
    <location>
        <begin position="267"/>
        <end position="292"/>
    </location>
</feature>
<sequence length="403" mass="46456">LQDIVTLLFYIVECSRNESYDFTRYAVIVYIGTPIALAGVFCNCILLRLFSKSRSTRSPTLYLLVLAIMDLLMDLLYIPFFTVDALAIYHQSEFLYHIWHVYAMLVFGTSRMVQFASTYMILCATMERFIVVAGIHSLEYLVREHGRYITIGVVLVCVLALRIPAFFEYVIAFRPECPIYMSYDYVPLLAGWEHYQIFNFYVMTVLHVFVPFAILLILNISIVMLTKRKLHGIGWAMTTFIDMPKVTELIRKESMMSSKKRRDEVRYATWTMVSITTTYLCCASLSLFISVMENVFPQNSLLFNEDGSSTRFYTLASDVVSILVAVNSLLRLFVYMLCSPSLRYALTCLLQTTHYSSVLSNASRLIAIAESLLLRFRNQDFLENVITGGESWVFLINHTRKTQ</sequence>
<evidence type="ECO:0000256" key="4">
    <source>
        <dbReference type="ARBA" id="ARBA00023136"/>
    </source>
</evidence>
<evidence type="ECO:0000256" key="3">
    <source>
        <dbReference type="ARBA" id="ARBA00022989"/>
    </source>
</evidence>
<keyword evidence="3 5" id="KW-1133">Transmembrane helix</keyword>
<evidence type="ECO:0000313" key="7">
    <source>
        <dbReference type="Proteomes" id="UP000050761"/>
    </source>
</evidence>
<reference evidence="8" key="1">
    <citation type="submission" date="2019-09" db="UniProtKB">
        <authorList>
            <consortium name="WormBaseParasite"/>
        </authorList>
    </citation>
    <scope>IDENTIFICATION</scope>
</reference>
<proteinExistence type="predicted"/>
<keyword evidence="7" id="KW-1185">Reference proteome</keyword>
<dbReference type="AlphaFoldDB" id="A0A183FSD0"/>
<dbReference type="CDD" id="cd14978">
    <property type="entry name" value="7tmA_FMRFamide_R-like"/>
    <property type="match status" value="1"/>
</dbReference>
<dbReference type="Gene3D" id="1.20.1070.10">
    <property type="entry name" value="Rhodopsin 7-helix transmembrane proteins"/>
    <property type="match status" value="1"/>
</dbReference>
<feature type="transmembrane region" description="Helical" evidence="5">
    <location>
        <begin position="146"/>
        <end position="167"/>
    </location>
</feature>